<gene>
    <name evidence="6" type="ORF">Z043_120503</name>
</gene>
<dbReference type="GO" id="GO:0022857">
    <property type="term" value="F:transmembrane transporter activity"/>
    <property type="evidence" value="ECO:0007669"/>
    <property type="project" value="InterPro"/>
</dbReference>
<evidence type="ECO:0000313" key="7">
    <source>
        <dbReference type="Proteomes" id="UP000034805"/>
    </source>
</evidence>
<protein>
    <recommendedName>
        <fullName evidence="8">Major facilitator superfamily (MFS) profile domain-containing protein</fullName>
    </recommendedName>
</protein>
<feature type="transmembrane region" description="Helical" evidence="5">
    <location>
        <begin position="62"/>
        <end position="84"/>
    </location>
</feature>
<keyword evidence="4 5" id="KW-0472">Membrane</keyword>
<keyword evidence="3 5" id="KW-1133">Transmembrane helix</keyword>
<evidence type="ECO:0000256" key="2">
    <source>
        <dbReference type="ARBA" id="ARBA00022692"/>
    </source>
</evidence>
<organism evidence="6 7">
    <name type="scientific">Scleropages formosus</name>
    <name type="common">Asian bonytongue</name>
    <name type="synonym">Osteoglossum formosum</name>
    <dbReference type="NCBI Taxonomy" id="113540"/>
    <lineage>
        <taxon>Eukaryota</taxon>
        <taxon>Metazoa</taxon>
        <taxon>Chordata</taxon>
        <taxon>Craniata</taxon>
        <taxon>Vertebrata</taxon>
        <taxon>Euteleostomi</taxon>
        <taxon>Actinopterygii</taxon>
        <taxon>Neopterygii</taxon>
        <taxon>Teleostei</taxon>
        <taxon>Osteoglossocephala</taxon>
        <taxon>Osteoglossomorpha</taxon>
        <taxon>Osteoglossiformes</taxon>
        <taxon>Osteoglossidae</taxon>
        <taxon>Scleropages</taxon>
    </lineage>
</organism>
<name>A0A0P7TUR8_SCLFO</name>
<dbReference type="SUPFAM" id="SSF103473">
    <property type="entry name" value="MFS general substrate transporter"/>
    <property type="match status" value="1"/>
</dbReference>
<dbReference type="Pfam" id="PF00083">
    <property type="entry name" value="Sugar_tr"/>
    <property type="match status" value="1"/>
</dbReference>
<evidence type="ECO:0000313" key="6">
    <source>
        <dbReference type="EMBL" id="KPP61403.1"/>
    </source>
</evidence>
<dbReference type="Gene3D" id="1.20.1250.20">
    <property type="entry name" value="MFS general substrate transporter like domains"/>
    <property type="match status" value="1"/>
</dbReference>
<dbReference type="Proteomes" id="UP000034805">
    <property type="component" value="Unassembled WGS sequence"/>
</dbReference>
<evidence type="ECO:0000256" key="4">
    <source>
        <dbReference type="ARBA" id="ARBA00023136"/>
    </source>
</evidence>
<evidence type="ECO:0000256" key="5">
    <source>
        <dbReference type="SAM" id="Phobius"/>
    </source>
</evidence>
<reference evidence="6 7" key="1">
    <citation type="submission" date="2015-08" db="EMBL/GenBank/DDBJ databases">
        <title>The genome of the Asian arowana (Scleropages formosus).</title>
        <authorList>
            <person name="Tan M.H."/>
            <person name="Gan H.M."/>
            <person name="Croft L.J."/>
            <person name="Austin C.M."/>
        </authorList>
    </citation>
    <scope>NUCLEOTIDE SEQUENCE [LARGE SCALE GENOMIC DNA]</scope>
    <source>
        <strain evidence="6">Aro1</strain>
    </source>
</reference>
<dbReference type="InterPro" id="IPR036259">
    <property type="entry name" value="MFS_trans_sf"/>
</dbReference>
<dbReference type="EMBL" id="JARO02009642">
    <property type="protein sequence ID" value="KPP61403.1"/>
    <property type="molecule type" value="Genomic_DNA"/>
</dbReference>
<comment type="caution">
    <text evidence="6">The sequence shown here is derived from an EMBL/GenBank/DDBJ whole genome shotgun (WGS) entry which is preliminary data.</text>
</comment>
<comment type="subcellular location">
    <subcellularLocation>
        <location evidence="1">Membrane</location>
        <topology evidence="1">Multi-pass membrane protein</topology>
    </subcellularLocation>
</comment>
<accession>A0A0P7TUR8</accession>
<keyword evidence="2 5" id="KW-0812">Transmembrane</keyword>
<dbReference type="InterPro" id="IPR005828">
    <property type="entry name" value="MFS_sugar_transport-like"/>
</dbReference>
<proteinExistence type="predicted"/>
<evidence type="ECO:0000256" key="3">
    <source>
        <dbReference type="ARBA" id="ARBA00022989"/>
    </source>
</evidence>
<sequence length="110" mass="12335">MFLACQALTIYTHTTPCPSINITHSQLHTPFSILQSHGVQQSPPFDPITVIPLLSTMEAYGLFVPFLFFSVVAVINILFTALCVPETKGRSLEEIENYFRTGRKFTINQS</sequence>
<evidence type="ECO:0008006" key="8">
    <source>
        <dbReference type="Google" id="ProtNLM"/>
    </source>
</evidence>
<evidence type="ECO:0000256" key="1">
    <source>
        <dbReference type="ARBA" id="ARBA00004141"/>
    </source>
</evidence>
<dbReference type="AlphaFoldDB" id="A0A0P7TUR8"/>
<dbReference type="GO" id="GO:0016020">
    <property type="term" value="C:membrane"/>
    <property type="evidence" value="ECO:0007669"/>
    <property type="project" value="UniProtKB-SubCell"/>
</dbReference>